<dbReference type="InterPro" id="IPR027417">
    <property type="entry name" value="P-loop_NTPase"/>
</dbReference>
<evidence type="ECO:0000256" key="3">
    <source>
        <dbReference type="ARBA" id="ARBA00022737"/>
    </source>
</evidence>
<dbReference type="InterPro" id="IPR001611">
    <property type="entry name" value="Leu-rich_rpt"/>
</dbReference>
<dbReference type="GO" id="GO:0005737">
    <property type="term" value="C:cytoplasm"/>
    <property type="evidence" value="ECO:0007669"/>
    <property type="project" value="TreeGrafter"/>
</dbReference>
<dbReference type="Proteomes" id="UP000233040">
    <property type="component" value="Unassembled WGS sequence"/>
</dbReference>
<keyword evidence="4" id="KW-0547">Nucleotide-binding</keyword>
<dbReference type="Ensembl" id="ENSCCAT00000043092.1">
    <property type="protein sequence ID" value="ENSCCAP00000025568.1"/>
    <property type="gene ID" value="ENSCCAG00000030556.1"/>
</dbReference>
<dbReference type="Pfam" id="PF13516">
    <property type="entry name" value="LRR_6"/>
    <property type="match status" value="3"/>
</dbReference>
<evidence type="ECO:0000313" key="9">
    <source>
        <dbReference type="Proteomes" id="UP000233040"/>
    </source>
</evidence>
<dbReference type="InterPro" id="IPR041075">
    <property type="entry name" value="NOD1/2_WH"/>
</dbReference>
<evidence type="ECO:0000259" key="7">
    <source>
        <dbReference type="PROSITE" id="PS50837"/>
    </source>
</evidence>
<dbReference type="InterPro" id="IPR032675">
    <property type="entry name" value="LRR_dom_sf"/>
</dbReference>
<dbReference type="InterPro" id="IPR050637">
    <property type="entry name" value="NLRP_innate_immun_reg"/>
</dbReference>
<evidence type="ECO:0000256" key="4">
    <source>
        <dbReference type="ARBA" id="ARBA00022741"/>
    </source>
</evidence>
<dbReference type="PANTHER" id="PTHR45690">
    <property type="entry name" value="NACHT, LRR AND PYD DOMAINS-CONTAINING PROTEIN 12"/>
    <property type="match status" value="1"/>
</dbReference>
<dbReference type="PROSITE" id="PS50837">
    <property type="entry name" value="NACHT"/>
    <property type="match status" value="1"/>
</dbReference>
<keyword evidence="5" id="KW-0067">ATP-binding</keyword>
<protein>
    <submittedName>
        <fullName evidence="8">NLR family pyrin domain containing 11</fullName>
    </submittedName>
</protein>
<dbReference type="InterPro" id="IPR041267">
    <property type="entry name" value="NLRP_HD2"/>
</dbReference>
<dbReference type="Pfam" id="PF02758">
    <property type="entry name" value="PYRIN"/>
    <property type="match status" value="1"/>
</dbReference>
<feature type="domain" description="Pyrin" evidence="6">
    <location>
        <begin position="1"/>
        <end position="93"/>
    </location>
</feature>
<gene>
    <name evidence="8" type="primary">NLRP11</name>
</gene>
<dbReference type="SMART" id="SM01289">
    <property type="entry name" value="PYRIN"/>
    <property type="match status" value="1"/>
</dbReference>
<dbReference type="InterPro" id="IPR007111">
    <property type="entry name" value="NACHT_NTPase"/>
</dbReference>
<dbReference type="STRING" id="9516.ENSCCAP00000025568"/>
<proteinExistence type="inferred from homology"/>
<dbReference type="GeneTree" id="ENSGT00940000163635"/>
<dbReference type="Pfam" id="PF05729">
    <property type="entry name" value="NACHT"/>
    <property type="match status" value="1"/>
</dbReference>
<organism evidence="8 9">
    <name type="scientific">Cebus imitator</name>
    <name type="common">Panamanian white-faced capuchin</name>
    <name type="synonym">Cebus capucinus imitator</name>
    <dbReference type="NCBI Taxonomy" id="2715852"/>
    <lineage>
        <taxon>Eukaryota</taxon>
        <taxon>Metazoa</taxon>
        <taxon>Chordata</taxon>
        <taxon>Craniata</taxon>
        <taxon>Vertebrata</taxon>
        <taxon>Euteleostomi</taxon>
        <taxon>Mammalia</taxon>
        <taxon>Eutheria</taxon>
        <taxon>Euarchontoglires</taxon>
        <taxon>Primates</taxon>
        <taxon>Haplorrhini</taxon>
        <taxon>Platyrrhini</taxon>
        <taxon>Cebidae</taxon>
        <taxon>Cebinae</taxon>
        <taxon>Cebus</taxon>
    </lineage>
</organism>
<dbReference type="Pfam" id="PF17776">
    <property type="entry name" value="NLRC4_HD2"/>
    <property type="match status" value="1"/>
</dbReference>
<feature type="domain" description="NACHT" evidence="7">
    <location>
        <begin position="149"/>
        <end position="280"/>
    </location>
</feature>
<dbReference type="PROSITE" id="PS50824">
    <property type="entry name" value="DAPIN"/>
    <property type="match status" value="1"/>
</dbReference>
<sequence length="1031" mass="117400">MAEPDSTDWDLLWYLESLNDREFQIFKNYLQRMIYDFNLLKIPQINSETPKEQLAALLAISYEGQHIWNMVFCIFERMHKNNLCQSITDRRNRNMEACKALMRRKFTLQWENRTLGEFHYKFFCDIAADVFYVIHLAYDPTSRYSATDLNVFLMGEMASGKTMILRMAVTRWLSGDMWHNTISYIVPLTAHEINQMTNISLAELIAKDWPDHQAPIADILSDPGKVLFILEDLDNVRFQLNIDDRALCSDSTQRVPIAVLLVSLLKRKMAPGCWFLISSRFTNEDVINMFCKNTDIFTTLHLSNDKREVYFNYFFNNRQRALAALRVVHDNEMVATLCQVPILCWITCSALNQQWVKEEQDLELCCQTPTDVHAHFLAGALTSEAGLTASQYHLNLLKRLCSLAAGGLFKNTLNFSGEDFSYAGLTEADVSVLQTLNILLPSSTHKDCCKFIHLILQEFCAAIAYLMSVPPCQLPSGMGESKEKREQYCDFNQVFTFIYGLLNENRRKILETTLGFRLLRVDAFRQYSVVYMKHLGQDRETLTHHLSLFYCLFENQEEEFVKMTVDPLQEVTVYLQTKKDMMVSLYCLEHCHHMQTLKLSVQRIFESKEPTVRPTASQMKSLVYWRDICSLSHTMENLQELHLFDSDLNNLSERILSRALEHPRCRLRTLRLSYVSTGTGFEDLLSAVAFNRSLTCLSLNCMSISLNMFSLLHEILIEPTCQITHLSLMKCDLRACDCREIALLITSSCNLRKLTLSSNPLHDDGVNVLCEALVHPDCTLRSLVLVFCCLTASCCNFLGKALLLSPSLKELDLSVNHLKNYGALILIFPLVFSCHLEELQLFGCFLTTEICEYIALVIVANGNLKSLELGSNHIGDTGMQLICDALKQPSCKLVNIGLEDCMLTNACCDALASVFTTNTTLKRLNVLRNSFSDEGIVKLLESLMHPNCTLEIVGLPLSGMSTETQQLLTTVKERKPTLIFLSETWSAKEGREIGVRPLSQLGSIIPNSNLQHMFSEFSSTVGSNTASRQLV</sequence>
<reference evidence="8" key="1">
    <citation type="submission" date="2025-08" db="UniProtKB">
        <authorList>
            <consortium name="Ensembl"/>
        </authorList>
    </citation>
    <scope>IDENTIFICATION</scope>
</reference>
<dbReference type="Gene3D" id="3.40.50.300">
    <property type="entry name" value="P-loop containing nucleotide triphosphate hydrolases"/>
    <property type="match status" value="1"/>
</dbReference>
<keyword evidence="2" id="KW-0433">Leucine-rich repeat</keyword>
<dbReference type="Pfam" id="PF17779">
    <property type="entry name" value="WHD_NOD2"/>
    <property type="match status" value="1"/>
</dbReference>
<dbReference type="SMART" id="SM00368">
    <property type="entry name" value="LRR_RI"/>
    <property type="match status" value="8"/>
</dbReference>
<dbReference type="AlphaFoldDB" id="A0A2K5RBR6"/>
<evidence type="ECO:0000313" key="8">
    <source>
        <dbReference type="Ensembl" id="ENSCCAP00000025568.1"/>
    </source>
</evidence>
<keyword evidence="9" id="KW-1185">Reference proteome</keyword>
<dbReference type="CDD" id="cd08320">
    <property type="entry name" value="Pyrin_NALPs"/>
    <property type="match status" value="1"/>
</dbReference>
<evidence type="ECO:0000259" key="6">
    <source>
        <dbReference type="PROSITE" id="PS50824"/>
    </source>
</evidence>
<dbReference type="InterPro" id="IPR004020">
    <property type="entry name" value="DAPIN"/>
</dbReference>
<evidence type="ECO:0000256" key="2">
    <source>
        <dbReference type="ARBA" id="ARBA00022614"/>
    </source>
</evidence>
<dbReference type="Gene3D" id="1.10.533.10">
    <property type="entry name" value="Death Domain, Fas"/>
    <property type="match status" value="1"/>
</dbReference>
<dbReference type="PANTHER" id="PTHR45690:SF5">
    <property type="entry name" value="NACHT, LRR AND PYD DOMAINS-CONTAINING PROTEIN 11"/>
    <property type="match status" value="1"/>
</dbReference>
<dbReference type="GO" id="GO:0050727">
    <property type="term" value="P:regulation of inflammatory response"/>
    <property type="evidence" value="ECO:0007669"/>
    <property type="project" value="TreeGrafter"/>
</dbReference>
<evidence type="ECO:0000256" key="1">
    <source>
        <dbReference type="ARBA" id="ARBA00008665"/>
    </source>
</evidence>
<dbReference type="GO" id="GO:0005524">
    <property type="term" value="F:ATP binding"/>
    <property type="evidence" value="ECO:0007669"/>
    <property type="project" value="UniProtKB-KW"/>
</dbReference>
<name>A0A2K5RBR6_CEBIM</name>
<dbReference type="SUPFAM" id="SSF47986">
    <property type="entry name" value="DEATH domain"/>
    <property type="match status" value="1"/>
</dbReference>
<accession>A0A2K5RBR6</accession>
<reference evidence="8" key="2">
    <citation type="submission" date="2025-09" db="UniProtKB">
        <authorList>
            <consortium name="Ensembl"/>
        </authorList>
    </citation>
    <scope>IDENTIFICATION</scope>
</reference>
<comment type="similarity">
    <text evidence="1">Belongs to the NLRP family.</text>
</comment>
<dbReference type="SUPFAM" id="SSF52047">
    <property type="entry name" value="RNI-like"/>
    <property type="match status" value="1"/>
</dbReference>
<evidence type="ECO:0000256" key="5">
    <source>
        <dbReference type="ARBA" id="ARBA00022840"/>
    </source>
</evidence>
<dbReference type="InterPro" id="IPR011029">
    <property type="entry name" value="DEATH-like_dom_sf"/>
</dbReference>
<dbReference type="Gene3D" id="3.80.10.10">
    <property type="entry name" value="Ribonuclease Inhibitor"/>
    <property type="match status" value="1"/>
</dbReference>
<keyword evidence="3" id="KW-0677">Repeat</keyword>
<dbReference type="OMA" id="MDTLWEL"/>